<evidence type="ECO:0000313" key="1">
    <source>
        <dbReference type="EMBL" id="RCW69563.1"/>
    </source>
</evidence>
<evidence type="ECO:0008006" key="3">
    <source>
        <dbReference type="Google" id="ProtNLM"/>
    </source>
</evidence>
<comment type="caution">
    <text evidence="1">The sequence shown here is derived from an EMBL/GenBank/DDBJ whole genome shotgun (WGS) entry which is preliminary data.</text>
</comment>
<protein>
    <recommendedName>
        <fullName evidence="3">Methyltransferase family protein</fullName>
    </recommendedName>
</protein>
<reference evidence="1 2" key="1">
    <citation type="submission" date="2018-07" db="EMBL/GenBank/DDBJ databases">
        <title>Genomic Encyclopedia of Type Strains, Phase IV (KMG-IV): sequencing the most valuable type-strain genomes for metagenomic binning, comparative biology and taxonomic classification.</title>
        <authorList>
            <person name="Goeker M."/>
        </authorList>
    </citation>
    <scope>NUCLEOTIDE SEQUENCE [LARGE SCALE GENOMIC DNA]</scope>
    <source>
        <strain evidence="1 2">DSM 21634</strain>
    </source>
</reference>
<keyword evidence="2" id="KW-1185">Reference proteome</keyword>
<gene>
    <name evidence="1" type="ORF">DES41_106437</name>
</gene>
<accession>A0A368XNM5</accession>
<dbReference type="Proteomes" id="UP000252884">
    <property type="component" value="Unassembled WGS sequence"/>
</dbReference>
<dbReference type="EMBL" id="QPJK01000006">
    <property type="protein sequence ID" value="RCW69563.1"/>
    <property type="molecule type" value="Genomic_DNA"/>
</dbReference>
<evidence type="ECO:0000313" key="2">
    <source>
        <dbReference type="Proteomes" id="UP000252884"/>
    </source>
</evidence>
<sequence length="97" mass="10366">MLFCVRHGVYGLPTAELCDFLGDRIGGRTAIEIGAGTGILARTLGIAATDNRQQEDPAIRAHYQSLGQPTVPYGPDVEKLDAHRAVEQHGPQVVIAC</sequence>
<name>A0A368XNM5_9BURK</name>
<organism evidence="1 2">
    <name type="scientific">Pseudorhodoferax soli</name>
    <dbReference type="NCBI Taxonomy" id="545864"/>
    <lineage>
        <taxon>Bacteria</taxon>
        <taxon>Pseudomonadati</taxon>
        <taxon>Pseudomonadota</taxon>
        <taxon>Betaproteobacteria</taxon>
        <taxon>Burkholderiales</taxon>
        <taxon>Comamonadaceae</taxon>
    </lineage>
</organism>
<dbReference type="AlphaFoldDB" id="A0A368XNM5"/>
<proteinExistence type="predicted"/>